<evidence type="ECO:0000256" key="2">
    <source>
        <dbReference type="ARBA" id="ARBA00008156"/>
    </source>
</evidence>
<dbReference type="InterPro" id="IPR018391">
    <property type="entry name" value="PQQ_b-propeller_rpt"/>
</dbReference>
<dbReference type="SUPFAM" id="SSF50998">
    <property type="entry name" value="Quinoprotein alcohol dehydrogenase-like"/>
    <property type="match status" value="1"/>
</dbReference>
<evidence type="ECO:0000259" key="6">
    <source>
        <dbReference type="Pfam" id="PF01011"/>
    </source>
</evidence>
<dbReference type="RefSeq" id="WP_023434098.1">
    <property type="nucleotide sequence ID" value="NZ_AWXZ01000040.1"/>
</dbReference>
<dbReference type="AlphaFoldDB" id="V4QSV6"/>
<comment type="caution">
    <text evidence="7">The sequence shown here is derived from an EMBL/GenBank/DDBJ whole genome shotgun (WGS) entry which is preliminary data.</text>
</comment>
<dbReference type="SMART" id="SM00564">
    <property type="entry name" value="PQQ"/>
    <property type="match status" value="6"/>
</dbReference>
<dbReference type="PANTHER" id="PTHR32303:SF4">
    <property type="entry name" value="QUINOPROTEIN GLUCOSE DEHYDROGENASE"/>
    <property type="match status" value="1"/>
</dbReference>
<sequence length="731" mass="78778">MTKTRLIALSTVASLALTAAMAPALAQEAGTDQPPIAGEPEDTGQGQGGTPSGPEGGADEPSGEGAGFTGETESSIDHTGADADPSRYETEATTTEPAGMGATVESGPAAGAGGRGPDAWMETPDSWATFNGDLMAQKYSPADQITPENVGNLEKVWEYHTGDVSDGSEDIPTTVWSATPLFVNDTLYIGTPFYRIIALEPATGEEKWVFDPDARLEALTQPAMKNRGVAYWQADEPQEGEACQKIVYIGTMDAKLYGVDADTGETCDGFGDGGVVDVNQWNTVNAKWPLSLLQPPTVYNDTLFLGWAGKDWTDSAAPPGTVFALDARSGELKWMFHALPNEVIERTGTANVWASMSLDPERGLLYLPISSPSPNYYGGNRLEELPLATSVTAVDTETGEVAWSRQLVHHDIWDYDTVAPPTLVDIEKDGETVPALVQTSKQGFIYVLNRETGEDVYPVEERPVPASDIEGEEASPTQPFVDTPAPVVDDDWPGVFWLADLVAFGGCSERAEGVRWEGRFTPPSLEGTIAYPPTTGGAQWGGGSVDPRTGIYVVNTNSVVQIYTLIPREEFQEEGQEGETAGFYAQGDVPYGFQLETFLNWAGMPCWNPPYGHIQAYDLKTGERLWRHPFGQVQRYGFYMPESWGSVTIGGPVITASGLIFIGASMDSRVRALSLETGEVLWQDLVEAPAVSLPAVYTYQGRQYVTFIVGGNTILLPKVSDQVVTYALPQD</sequence>
<dbReference type="PATRIC" id="fig|631454.5.peg.3941"/>
<feature type="compositionally biased region" description="Basic and acidic residues" evidence="4">
    <location>
        <begin position="75"/>
        <end position="90"/>
    </location>
</feature>
<dbReference type="GO" id="GO:0016020">
    <property type="term" value="C:membrane"/>
    <property type="evidence" value="ECO:0007669"/>
    <property type="project" value="InterPro"/>
</dbReference>
<accession>V4QSV6</accession>
<dbReference type="PANTHER" id="PTHR32303">
    <property type="entry name" value="QUINOPROTEIN ALCOHOL DEHYDROGENASE (CYTOCHROME C)"/>
    <property type="match status" value="1"/>
</dbReference>
<dbReference type="InterPro" id="IPR002372">
    <property type="entry name" value="PQQ_rpt_dom"/>
</dbReference>
<dbReference type="CDD" id="cd10280">
    <property type="entry name" value="PQQ_mGDH"/>
    <property type="match status" value="1"/>
</dbReference>
<dbReference type="Pfam" id="PF01011">
    <property type="entry name" value="PQQ"/>
    <property type="match status" value="1"/>
</dbReference>
<evidence type="ECO:0000256" key="1">
    <source>
        <dbReference type="ARBA" id="ARBA00001931"/>
    </source>
</evidence>
<comment type="cofactor">
    <cofactor evidence="1">
        <name>pyrroloquinoline quinone</name>
        <dbReference type="ChEBI" id="CHEBI:58442"/>
    </cofactor>
</comment>
<dbReference type="GO" id="GO:0048038">
    <property type="term" value="F:quinone binding"/>
    <property type="evidence" value="ECO:0007669"/>
    <property type="project" value="InterPro"/>
</dbReference>
<evidence type="ECO:0000313" key="7">
    <source>
        <dbReference type="EMBL" id="ESR22852.1"/>
    </source>
</evidence>
<evidence type="ECO:0000313" key="8">
    <source>
        <dbReference type="Proteomes" id="UP000017819"/>
    </source>
</evidence>
<name>V4QSV6_9HYPH</name>
<comment type="similarity">
    <text evidence="2">Belongs to the bacterial PQQ dehydrogenase family.</text>
</comment>
<proteinExistence type="inferred from homology"/>
<evidence type="ECO:0000256" key="3">
    <source>
        <dbReference type="ARBA" id="ARBA00023002"/>
    </source>
</evidence>
<dbReference type="eggNOG" id="COG4993">
    <property type="taxonomic scope" value="Bacteria"/>
</dbReference>
<dbReference type="Gene3D" id="2.140.10.10">
    <property type="entry name" value="Quinoprotein alcohol dehydrogenase-like superfamily"/>
    <property type="match status" value="2"/>
</dbReference>
<protein>
    <submittedName>
        <fullName evidence="7">Glucose dehydrogenase, PQQ-dependent</fullName>
        <ecNumber evidence="7">1.1.5.2</ecNumber>
    </submittedName>
</protein>
<keyword evidence="3 7" id="KW-0560">Oxidoreductase</keyword>
<feature type="chain" id="PRO_5004726192" evidence="5">
    <location>
        <begin position="27"/>
        <end position="731"/>
    </location>
</feature>
<keyword evidence="8" id="KW-1185">Reference proteome</keyword>
<dbReference type="EMBL" id="AWXZ01000040">
    <property type="protein sequence ID" value="ESR22852.1"/>
    <property type="molecule type" value="Genomic_DNA"/>
</dbReference>
<evidence type="ECO:0000256" key="4">
    <source>
        <dbReference type="SAM" id="MobiDB-lite"/>
    </source>
</evidence>
<dbReference type="Proteomes" id="UP000017819">
    <property type="component" value="Unassembled WGS sequence"/>
</dbReference>
<dbReference type="GO" id="GO:0008876">
    <property type="term" value="F:quinoprotein glucose dehydrogenase activity"/>
    <property type="evidence" value="ECO:0007669"/>
    <property type="project" value="UniProtKB-EC"/>
</dbReference>
<feature type="region of interest" description="Disordered" evidence="4">
    <location>
        <begin position="26"/>
        <end position="121"/>
    </location>
</feature>
<evidence type="ECO:0000256" key="5">
    <source>
        <dbReference type="SAM" id="SignalP"/>
    </source>
</evidence>
<feature type="domain" description="Pyrrolo-quinoline quinone repeat" evidence="6">
    <location>
        <begin position="127"/>
        <end position="705"/>
    </location>
</feature>
<dbReference type="OrthoDB" id="9794322at2"/>
<keyword evidence="5" id="KW-0732">Signal</keyword>
<dbReference type="InterPro" id="IPR017511">
    <property type="entry name" value="PQQ_mDH"/>
</dbReference>
<dbReference type="EC" id="1.1.5.2" evidence="7"/>
<feature type="signal peptide" evidence="5">
    <location>
        <begin position="1"/>
        <end position="26"/>
    </location>
</feature>
<feature type="compositionally biased region" description="Gly residues" evidence="4">
    <location>
        <begin position="45"/>
        <end position="56"/>
    </location>
</feature>
<gene>
    <name evidence="7" type="ORF">N177_3989</name>
</gene>
<reference evidence="7 8" key="1">
    <citation type="journal article" date="2014" name="Genome Announc.">
        <title>Draft Genome Sequence of Lutibaculum baratangense Strain AMV1T, Isolated from a Mud Volcano in Andamans, India.</title>
        <authorList>
            <person name="Singh A."/>
            <person name="Sreenivas A."/>
            <person name="Sathyanarayana Reddy G."/>
            <person name="Pinnaka A.K."/>
            <person name="Shivaji S."/>
        </authorList>
    </citation>
    <scope>NUCLEOTIDE SEQUENCE [LARGE SCALE GENOMIC DNA]</scope>
    <source>
        <strain evidence="7 8">AMV1</strain>
    </source>
</reference>
<dbReference type="InterPro" id="IPR011047">
    <property type="entry name" value="Quinoprotein_ADH-like_sf"/>
</dbReference>
<dbReference type="STRING" id="631454.N177_3989"/>
<organism evidence="7 8">
    <name type="scientific">Lutibaculum baratangense AMV1</name>
    <dbReference type="NCBI Taxonomy" id="631454"/>
    <lineage>
        <taxon>Bacteria</taxon>
        <taxon>Pseudomonadati</taxon>
        <taxon>Pseudomonadota</taxon>
        <taxon>Alphaproteobacteria</taxon>
        <taxon>Hyphomicrobiales</taxon>
        <taxon>Tepidamorphaceae</taxon>
        <taxon>Lutibaculum</taxon>
    </lineage>
</organism>